<organism evidence="1">
    <name type="scientific">Rhizophora mucronata</name>
    <name type="common">Asiatic mangrove</name>
    <dbReference type="NCBI Taxonomy" id="61149"/>
    <lineage>
        <taxon>Eukaryota</taxon>
        <taxon>Viridiplantae</taxon>
        <taxon>Streptophyta</taxon>
        <taxon>Embryophyta</taxon>
        <taxon>Tracheophyta</taxon>
        <taxon>Spermatophyta</taxon>
        <taxon>Magnoliopsida</taxon>
        <taxon>eudicotyledons</taxon>
        <taxon>Gunneridae</taxon>
        <taxon>Pentapetalae</taxon>
        <taxon>rosids</taxon>
        <taxon>fabids</taxon>
        <taxon>Malpighiales</taxon>
        <taxon>Rhizophoraceae</taxon>
        <taxon>Rhizophora</taxon>
    </lineage>
</organism>
<protein>
    <submittedName>
        <fullName evidence="1">Uncharacterized protein</fullName>
    </submittedName>
</protein>
<name>A0A2P2IWX7_RHIMU</name>
<accession>A0A2P2IWX7</accession>
<proteinExistence type="predicted"/>
<dbReference type="AlphaFoldDB" id="A0A2P2IWX7"/>
<reference evidence="1" key="1">
    <citation type="submission" date="2018-02" db="EMBL/GenBank/DDBJ databases">
        <title>Rhizophora mucronata_Transcriptome.</title>
        <authorList>
            <person name="Meera S.P."/>
            <person name="Sreeshan A."/>
            <person name="Augustine A."/>
        </authorList>
    </citation>
    <scope>NUCLEOTIDE SEQUENCE</scope>
    <source>
        <tissue evidence="1">Leaf</tissue>
    </source>
</reference>
<sequence length="68" mass="7699">MTEINIRPGIPVLNNMSCLGQRNSNCQKSYNHSSSDQPVHGLDKTLKLLILIRIDRCANMCSFRIEPI</sequence>
<dbReference type="EMBL" id="GGEC01005224">
    <property type="protein sequence ID" value="MBW85707.1"/>
    <property type="molecule type" value="Transcribed_RNA"/>
</dbReference>
<evidence type="ECO:0000313" key="1">
    <source>
        <dbReference type="EMBL" id="MBW85707.1"/>
    </source>
</evidence>